<dbReference type="EMBL" id="RSCD01000007">
    <property type="protein sequence ID" value="RSH91958.1"/>
    <property type="molecule type" value="Genomic_DNA"/>
</dbReference>
<evidence type="ECO:0000256" key="3">
    <source>
        <dbReference type="SAM" id="MobiDB-lite"/>
    </source>
</evidence>
<dbReference type="GO" id="GO:0050295">
    <property type="term" value="F:steryl-beta-glucosidase activity"/>
    <property type="evidence" value="ECO:0007669"/>
    <property type="project" value="TreeGrafter"/>
</dbReference>
<dbReference type="PROSITE" id="PS00659">
    <property type="entry name" value="GLYCOSYL_HYDROL_F5"/>
    <property type="match status" value="1"/>
</dbReference>
<organism evidence="5 6">
    <name type="scientific">Saitozyma podzolica</name>
    <dbReference type="NCBI Taxonomy" id="1890683"/>
    <lineage>
        <taxon>Eukaryota</taxon>
        <taxon>Fungi</taxon>
        <taxon>Dikarya</taxon>
        <taxon>Basidiomycota</taxon>
        <taxon>Agaricomycotina</taxon>
        <taxon>Tremellomycetes</taxon>
        <taxon>Tremellales</taxon>
        <taxon>Trimorphomycetaceae</taxon>
        <taxon>Saitozyma</taxon>
    </lineage>
</organism>
<sequence>MSTAKDLQTPPGPALPPISTSHTTFHIPSPIPSHPALATLLRGVNLSSSAKLPTYPRDHPLRSGGPAQMREGRDELRRVAAGVRTDVGEEGGFWSEAEQGGRDGWFVGRPIHEKGADTHFRRLRAWGFTTIRWIIPWEALEHAGPGKYDEAYIDYTIRLLRLAKHHRLRVFISPHQDTFSRLLSGTGAPYWVLLALGLNPRRVHQSGAALVHACWKEQGWGGEEGRESARAGNAGNWPDMIWNTNLHRLAARHCFTMFYASEVFAPRCTIDGVPAGRWLRDHFNSAFGHLADRLRDAGALLDTCVIGWDSLNEPHEGFVGIPNLNECPPTQDFKKGPSPTPIQAFHLGVGEPVTGVSVDDFTSLGPKHRGKTTITPPGGQGVWLTREEAGEAERKWGWRWGAEWDFWDEGGQGGCPWAGHGVWDRKTGEVLKKDYFRSKPGGGSWEFIQDFWKPHYISFIARVRQSHGDAISFVNPPIFSEPPDLSEDVKQGRLALSSHFYDGLTMLGKRRHVYNADAVGLQRGLKSMSRALKFGSGAIQNGLRDQLRELKSDAVKEDGVAEHRDVDKYPTIIGEIGTPFDMKETKLFGLAKGKTSWGDYKQPAKAMDAVLNACDGRNALSYTLWCYEPLNSHDHGDGWNGEDLSLFSYDDVPGDDDLLADDPPDLKTLITLGSRGIESWCRPYPVEVAGRVDELNFDMSSGDFELRITVPALDGLGETFDHSRADEAVGHEACTKVFLPFVHYHNRGCDGDDSPKGRRRVVGVPEEGGAEWEKGHGPAKVDLEVEQISHGRLEVVGQEGRWFYNLRKSGGDQELRLKIRPWSG</sequence>
<dbReference type="AlphaFoldDB" id="A0A427YLG0"/>
<dbReference type="Pfam" id="PF18564">
    <property type="entry name" value="Glyco_hydro_5_C"/>
    <property type="match status" value="1"/>
</dbReference>
<keyword evidence="6" id="KW-1185">Reference proteome</keyword>
<dbReference type="Gene3D" id="3.20.20.80">
    <property type="entry name" value="Glycosidases"/>
    <property type="match status" value="2"/>
</dbReference>
<dbReference type="InterPro" id="IPR041036">
    <property type="entry name" value="GH5_C"/>
</dbReference>
<dbReference type="PANTHER" id="PTHR31308">
    <property type="match status" value="1"/>
</dbReference>
<dbReference type="InterPro" id="IPR018087">
    <property type="entry name" value="Glyco_hydro_5_CS"/>
</dbReference>
<dbReference type="PANTHER" id="PTHR31308:SF6">
    <property type="entry name" value="GLYCOSIDE HYDROLASE FAMILY 5 C-TERMINAL DOMAIN-CONTAINING PROTEIN"/>
    <property type="match status" value="1"/>
</dbReference>
<feature type="region of interest" description="Disordered" evidence="3">
    <location>
        <begin position="1"/>
        <end position="30"/>
    </location>
</feature>
<gene>
    <name evidence="5" type="ORF">EHS25_009328</name>
</gene>
<evidence type="ECO:0000313" key="5">
    <source>
        <dbReference type="EMBL" id="RSH91958.1"/>
    </source>
</evidence>
<comment type="caution">
    <text evidence="5">The sequence shown here is derived from an EMBL/GenBank/DDBJ whole genome shotgun (WGS) entry which is preliminary data.</text>
</comment>
<name>A0A427YLG0_9TREE</name>
<evidence type="ECO:0000256" key="1">
    <source>
        <dbReference type="ARBA" id="ARBA00022801"/>
    </source>
</evidence>
<evidence type="ECO:0000256" key="2">
    <source>
        <dbReference type="ARBA" id="ARBA00023295"/>
    </source>
</evidence>
<dbReference type="SUPFAM" id="SSF51445">
    <property type="entry name" value="(Trans)glycosidases"/>
    <property type="match status" value="1"/>
</dbReference>
<dbReference type="GO" id="GO:1904462">
    <property type="term" value="P:ergosteryl 3-beta-D-glucoside catabolic process"/>
    <property type="evidence" value="ECO:0007669"/>
    <property type="project" value="TreeGrafter"/>
</dbReference>
<dbReference type="Proteomes" id="UP000279259">
    <property type="component" value="Unassembled WGS sequence"/>
</dbReference>
<proteinExistence type="predicted"/>
<accession>A0A427YLG0</accession>
<dbReference type="OrthoDB" id="9971853at2759"/>
<evidence type="ECO:0000313" key="6">
    <source>
        <dbReference type="Proteomes" id="UP000279259"/>
    </source>
</evidence>
<dbReference type="STRING" id="1890683.A0A427YLG0"/>
<evidence type="ECO:0000259" key="4">
    <source>
        <dbReference type="Pfam" id="PF18564"/>
    </source>
</evidence>
<feature type="domain" description="Glycoside hydrolase family 5 C-terminal" evidence="4">
    <location>
        <begin position="682"/>
        <end position="748"/>
    </location>
</feature>
<reference evidence="5 6" key="1">
    <citation type="submission" date="2018-11" db="EMBL/GenBank/DDBJ databases">
        <title>Genome sequence of Saitozyma podzolica DSM 27192.</title>
        <authorList>
            <person name="Aliyu H."/>
            <person name="Gorte O."/>
            <person name="Ochsenreither K."/>
        </authorList>
    </citation>
    <scope>NUCLEOTIDE SEQUENCE [LARGE SCALE GENOMIC DNA]</scope>
    <source>
        <strain evidence="5 6">DSM 27192</strain>
    </source>
</reference>
<dbReference type="InterPro" id="IPR052066">
    <property type="entry name" value="Glycosphingolipid_Hydrolases"/>
</dbReference>
<dbReference type="GO" id="GO:0005975">
    <property type="term" value="P:carbohydrate metabolic process"/>
    <property type="evidence" value="ECO:0007669"/>
    <property type="project" value="InterPro"/>
</dbReference>
<keyword evidence="1" id="KW-0378">Hydrolase</keyword>
<feature type="region of interest" description="Disordered" evidence="3">
    <location>
        <begin position="51"/>
        <end position="70"/>
    </location>
</feature>
<keyword evidence="2" id="KW-0326">Glycosidase</keyword>
<protein>
    <recommendedName>
        <fullName evidence="4">Glycoside hydrolase family 5 C-terminal domain-containing protein</fullName>
    </recommendedName>
</protein>
<dbReference type="InterPro" id="IPR017853">
    <property type="entry name" value="GH"/>
</dbReference>